<dbReference type="EMBL" id="KD174669">
    <property type="protein sequence ID" value="EMS55069.1"/>
    <property type="molecule type" value="Genomic_DNA"/>
</dbReference>
<protein>
    <submittedName>
        <fullName evidence="1">Uncharacterized protein</fullName>
    </submittedName>
</protein>
<accession>M8A3T3</accession>
<evidence type="ECO:0000313" key="1">
    <source>
        <dbReference type="EMBL" id="EMS55069.1"/>
    </source>
</evidence>
<sequence length="192" mass="21300">MPCLSPPRRALPGPLLLLLFVRAVPLSSDLSVVLRPTLKFGDKEKEVDKIIDLVNKCGLTKCLQGICFDCSIFIWFAEMHLTPMCKVSYQNFPADPGMFPNMLPNMFNLSALGQVTWHARSVYFGGLPLTANEQTVALFFNQVMAAIGGNTFGLGEAVVNMKLVFEFIQNILVVNMKLIFEFIQNILGGIII</sequence>
<name>M8A3T3_TRIUA</name>
<reference evidence="1" key="1">
    <citation type="journal article" date="2013" name="Nature">
        <title>Draft genome of the wheat A-genome progenitor Triticum urartu.</title>
        <authorList>
            <person name="Ling H.Q."/>
            <person name="Zhao S."/>
            <person name="Liu D."/>
            <person name="Wang J."/>
            <person name="Sun H."/>
            <person name="Zhang C."/>
            <person name="Fan H."/>
            <person name="Li D."/>
            <person name="Dong L."/>
            <person name="Tao Y."/>
            <person name="Gao C."/>
            <person name="Wu H."/>
            <person name="Li Y."/>
            <person name="Cui Y."/>
            <person name="Guo X."/>
            <person name="Zheng S."/>
            <person name="Wang B."/>
            <person name="Yu K."/>
            <person name="Liang Q."/>
            <person name="Yang W."/>
            <person name="Lou X."/>
            <person name="Chen J."/>
            <person name="Feng M."/>
            <person name="Jian J."/>
            <person name="Zhang X."/>
            <person name="Luo G."/>
            <person name="Jiang Y."/>
            <person name="Liu J."/>
            <person name="Wang Z."/>
            <person name="Sha Y."/>
            <person name="Zhang B."/>
            <person name="Wu H."/>
            <person name="Tang D."/>
            <person name="Shen Q."/>
            <person name="Xue P."/>
            <person name="Zou S."/>
            <person name="Wang X."/>
            <person name="Liu X."/>
            <person name="Wang F."/>
            <person name="Yang Y."/>
            <person name="An X."/>
            <person name="Dong Z."/>
            <person name="Zhang K."/>
            <person name="Zhang X."/>
            <person name="Luo M.C."/>
            <person name="Dvorak J."/>
            <person name="Tong Y."/>
            <person name="Wang J."/>
            <person name="Yang H."/>
            <person name="Li Z."/>
            <person name="Wang D."/>
            <person name="Zhang A."/>
            <person name="Wang J."/>
        </authorList>
    </citation>
    <scope>NUCLEOTIDE SEQUENCE</scope>
</reference>
<dbReference type="AlphaFoldDB" id="M8A3T3"/>
<dbReference type="eggNOG" id="KOG0120">
    <property type="taxonomic scope" value="Eukaryota"/>
</dbReference>
<dbReference type="STRING" id="4572.M8A3T3"/>
<proteinExistence type="predicted"/>
<organism evidence="1">
    <name type="scientific">Triticum urartu</name>
    <name type="common">Red wild einkorn</name>
    <name type="synonym">Crithodium urartu</name>
    <dbReference type="NCBI Taxonomy" id="4572"/>
    <lineage>
        <taxon>Eukaryota</taxon>
        <taxon>Viridiplantae</taxon>
        <taxon>Streptophyta</taxon>
        <taxon>Embryophyta</taxon>
        <taxon>Tracheophyta</taxon>
        <taxon>Spermatophyta</taxon>
        <taxon>Magnoliopsida</taxon>
        <taxon>Liliopsida</taxon>
        <taxon>Poales</taxon>
        <taxon>Poaceae</taxon>
        <taxon>BOP clade</taxon>
        <taxon>Pooideae</taxon>
        <taxon>Triticodae</taxon>
        <taxon>Triticeae</taxon>
        <taxon>Triticinae</taxon>
        <taxon>Triticum</taxon>
    </lineage>
</organism>
<dbReference type="OMA" id="WHARSVY"/>
<gene>
    <name evidence="1" type="ORF">TRIUR3_34012</name>
</gene>